<evidence type="ECO:0000313" key="4">
    <source>
        <dbReference type="Proteomes" id="UP001159363"/>
    </source>
</evidence>
<evidence type="ECO:0000313" key="3">
    <source>
        <dbReference type="EMBL" id="KAJ8893700.1"/>
    </source>
</evidence>
<keyword evidence="4" id="KW-1185">Reference proteome</keyword>
<dbReference type="Pfam" id="PF22936">
    <property type="entry name" value="Pol_BBD"/>
    <property type="match status" value="1"/>
</dbReference>
<dbReference type="Proteomes" id="UP001159363">
    <property type="component" value="Chromosome 2"/>
</dbReference>
<comment type="caution">
    <text evidence="3">The sequence shown here is derived from an EMBL/GenBank/DDBJ whole genome shotgun (WGS) entry which is preliminary data.</text>
</comment>
<sequence>MYNVVNTEFWEGVLDTDWGKKDTKAQRYIVTMIYEESMGRYPVGSWVLDYGCTSHMNNNSDSLTTVTGIESEIITSKKNENMCTELKWGIEYQVCVLKNVLYVPANKLTNWCRETGIKIDYAPAATHQLNERAERLNRTLMEKTSARLFDSGLEKELWGEALRTAMYLLNRSPSATVDTTPAELWHGKRPDLSNPKLFVSLIYAKKIEELGKLDKRCDRCIMVGYATNGYRLWYSEKREIKLSRDVTFLESTEVSATNNIADTVSLVDSEETSLRLANNMDVRGNTTVLQDDVVDEPFHVFPSDQYTVKTSEMLDSLPETATEIENCNHQGRKERIKIKHQYLQEYVMLS</sequence>
<dbReference type="InterPro" id="IPR057670">
    <property type="entry name" value="SH3_retrovirus"/>
</dbReference>
<evidence type="ECO:0000259" key="2">
    <source>
        <dbReference type="PROSITE" id="PS50994"/>
    </source>
</evidence>
<keyword evidence="1" id="KW-0645">Protease</keyword>
<dbReference type="InterPro" id="IPR012337">
    <property type="entry name" value="RNaseH-like_sf"/>
</dbReference>
<keyword evidence="1" id="KW-0378">Hydrolase</keyword>
<dbReference type="Pfam" id="PF25597">
    <property type="entry name" value="SH3_retrovirus"/>
    <property type="match status" value="1"/>
</dbReference>
<accession>A0ABQ9IAL1</accession>
<dbReference type="SUPFAM" id="SSF53098">
    <property type="entry name" value="Ribonuclease H-like"/>
    <property type="match status" value="1"/>
</dbReference>
<dbReference type="EMBL" id="JARBHB010000002">
    <property type="protein sequence ID" value="KAJ8893700.1"/>
    <property type="molecule type" value="Genomic_DNA"/>
</dbReference>
<protein>
    <recommendedName>
        <fullName evidence="2">Integrase catalytic domain-containing protein</fullName>
    </recommendedName>
</protein>
<feature type="domain" description="Integrase catalytic" evidence="2">
    <location>
        <begin position="89"/>
        <end position="189"/>
    </location>
</feature>
<gene>
    <name evidence="3" type="ORF">PR048_006300</name>
</gene>
<dbReference type="PROSITE" id="PS50994">
    <property type="entry name" value="INTEGRASE"/>
    <property type="match status" value="1"/>
</dbReference>
<evidence type="ECO:0000256" key="1">
    <source>
        <dbReference type="ARBA" id="ARBA00022670"/>
    </source>
</evidence>
<dbReference type="InterPro" id="IPR054722">
    <property type="entry name" value="PolX-like_BBD"/>
</dbReference>
<dbReference type="Gene3D" id="3.30.420.10">
    <property type="entry name" value="Ribonuclease H-like superfamily/Ribonuclease H"/>
    <property type="match status" value="1"/>
</dbReference>
<name>A0ABQ9IAL1_9NEOP</name>
<organism evidence="3 4">
    <name type="scientific">Dryococelus australis</name>
    <dbReference type="NCBI Taxonomy" id="614101"/>
    <lineage>
        <taxon>Eukaryota</taxon>
        <taxon>Metazoa</taxon>
        <taxon>Ecdysozoa</taxon>
        <taxon>Arthropoda</taxon>
        <taxon>Hexapoda</taxon>
        <taxon>Insecta</taxon>
        <taxon>Pterygota</taxon>
        <taxon>Neoptera</taxon>
        <taxon>Polyneoptera</taxon>
        <taxon>Phasmatodea</taxon>
        <taxon>Verophasmatodea</taxon>
        <taxon>Anareolatae</taxon>
        <taxon>Phasmatidae</taxon>
        <taxon>Eurycanthinae</taxon>
        <taxon>Dryococelus</taxon>
    </lineage>
</organism>
<proteinExistence type="predicted"/>
<dbReference type="PANTHER" id="PTHR42648">
    <property type="entry name" value="TRANSPOSASE, PUTATIVE-RELATED"/>
    <property type="match status" value="1"/>
</dbReference>
<dbReference type="InterPro" id="IPR039537">
    <property type="entry name" value="Retrotran_Ty1/copia-like"/>
</dbReference>
<dbReference type="InterPro" id="IPR036397">
    <property type="entry name" value="RNaseH_sf"/>
</dbReference>
<dbReference type="InterPro" id="IPR001584">
    <property type="entry name" value="Integrase_cat-core"/>
</dbReference>
<reference evidence="3 4" key="1">
    <citation type="submission" date="2023-02" db="EMBL/GenBank/DDBJ databases">
        <title>LHISI_Scaffold_Assembly.</title>
        <authorList>
            <person name="Stuart O.P."/>
            <person name="Cleave R."/>
            <person name="Magrath M.J.L."/>
            <person name="Mikheyev A.S."/>
        </authorList>
    </citation>
    <scope>NUCLEOTIDE SEQUENCE [LARGE SCALE GENOMIC DNA]</scope>
    <source>
        <strain evidence="3">Daus_M_001</strain>
        <tissue evidence="3">Leg muscle</tissue>
    </source>
</reference>
<dbReference type="PANTHER" id="PTHR42648:SF28">
    <property type="entry name" value="TRANSPOSON-ENCODED PROTEIN WITH RIBONUCLEASE H-LIKE AND RETROVIRUS ZINC FINGER-LIKE DOMAINS"/>
    <property type="match status" value="1"/>
</dbReference>